<gene>
    <name evidence="1" type="ORF">RT761_02218</name>
</gene>
<dbReference type="Proteomes" id="UP000594463">
    <property type="component" value="Chromosome"/>
</dbReference>
<reference evidence="1 2" key="1">
    <citation type="journal article" date="2021" name="Nat. Commun.">
        <title>Isolation of a member of the candidate phylum Atribacteria reveals a unique cell membrane structure.</title>
        <authorList>
            <person name="Taiki K."/>
            <person name="Nobu M.K."/>
            <person name="Kusada H."/>
            <person name="Meng X.-Y."/>
            <person name="Hosoki N."/>
            <person name="Uematsu K."/>
            <person name="Yoshioka H."/>
            <person name="Kamagata Y."/>
            <person name="Tamaki H."/>
        </authorList>
    </citation>
    <scope>NUCLEOTIDE SEQUENCE [LARGE SCALE GENOMIC DNA]</scope>
    <source>
        <strain evidence="1 2">RT761</strain>
    </source>
</reference>
<keyword evidence="2" id="KW-1185">Reference proteome</keyword>
<proteinExistence type="predicted"/>
<dbReference type="EMBL" id="CP065383">
    <property type="protein sequence ID" value="QPM68990.1"/>
    <property type="molecule type" value="Genomic_DNA"/>
</dbReference>
<accession>A0A7T1AN63</accession>
<name>A0A7T1AN63_ATRLM</name>
<sequence>MELESEVRQWRIHKKDESWVLNQLRLSFGQVGLRFLMTCP</sequence>
<evidence type="ECO:0000313" key="2">
    <source>
        <dbReference type="Proteomes" id="UP000594463"/>
    </source>
</evidence>
<evidence type="ECO:0000313" key="1">
    <source>
        <dbReference type="EMBL" id="QPM68990.1"/>
    </source>
</evidence>
<protein>
    <submittedName>
        <fullName evidence="1">Uncharacterized protein</fullName>
    </submittedName>
</protein>
<dbReference type="AlphaFoldDB" id="A0A7T1AN63"/>
<organism evidence="1 2">
    <name type="scientific">Atribacter laminatus</name>
    <dbReference type="NCBI Taxonomy" id="2847778"/>
    <lineage>
        <taxon>Bacteria</taxon>
        <taxon>Pseudomonadati</taxon>
        <taxon>Atribacterota</taxon>
        <taxon>Atribacteria</taxon>
        <taxon>Atribacterales</taxon>
        <taxon>Atribacteraceae</taxon>
        <taxon>Atribacter</taxon>
    </lineage>
</organism>
<dbReference type="KEGG" id="alam:RT761_02218"/>